<name>A0AAN8YCX0_SOLBU</name>
<gene>
    <name evidence="1" type="ORF">RDI58_018358</name>
</gene>
<proteinExistence type="predicted"/>
<comment type="caution">
    <text evidence="1">The sequence shown here is derived from an EMBL/GenBank/DDBJ whole genome shotgun (WGS) entry which is preliminary data.</text>
</comment>
<dbReference type="Proteomes" id="UP001371456">
    <property type="component" value="Unassembled WGS sequence"/>
</dbReference>
<evidence type="ECO:0000313" key="1">
    <source>
        <dbReference type="EMBL" id="KAK6784903.1"/>
    </source>
</evidence>
<accession>A0AAN8YCX0</accession>
<evidence type="ECO:0000313" key="2">
    <source>
        <dbReference type="Proteomes" id="UP001371456"/>
    </source>
</evidence>
<keyword evidence="2" id="KW-1185">Reference proteome</keyword>
<protein>
    <submittedName>
        <fullName evidence="1">Uncharacterized protein</fullName>
    </submittedName>
</protein>
<dbReference type="AlphaFoldDB" id="A0AAN8YCX0"/>
<dbReference type="EMBL" id="JBANQN010000007">
    <property type="protein sequence ID" value="KAK6784903.1"/>
    <property type="molecule type" value="Genomic_DNA"/>
</dbReference>
<organism evidence="1 2">
    <name type="scientific">Solanum bulbocastanum</name>
    <name type="common">Wild potato</name>
    <dbReference type="NCBI Taxonomy" id="147425"/>
    <lineage>
        <taxon>Eukaryota</taxon>
        <taxon>Viridiplantae</taxon>
        <taxon>Streptophyta</taxon>
        <taxon>Embryophyta</taxon>
        <taxon>Tracheophyta</taxon>
        <taxon>Spermatophyta</taxon>
        <taxon>Magnoliopsida</taxon>
        <taxon>eudicotyledons</taxon>
        <taxon>Gunneridae</taxon>
        <taxon>Pentapetalae</taxon>
        <taxon>asterids</taxon>
        <taxon>lamiids</taxon>
        <taxon>Solanales</taxon>
        <taxon>Solanaceae</taxon>
        <taxon>Solanoideae</taxon>
        <taxon>Solaneae</taxon>
        <taxon>Solanum</taxon>
    </lineage>
</organism>
<sequence>MRIRNHDTSPVERKKEIRKDLERWSFQESIYQQKSRIKWLQLGESNSAFFFANLKNRTACSQIKQLQLSCGRWICEEEEIKSEITNFYKALLSSTAPQLPTIRPEICA</sequence>
<reference evidence="1 2" key="1">
    <citation type="submission" date="2024-02" db="EMBL/GenBank/DDBJ databases">
        <title>de novo genome assembly of Solanum bulbocastanum strain 11H21.</title>
        <authorList>
            <person name="Hosaka A.J."/>
        </authorList>
    </citation>
    <scope>NUCLEOTIDE SEQUENCE [LARGE SCALE GENOMIC DNA]</scope>
    <source>
        <tissue evidence="1">Young leaves</tissue>
    </source>
</reference>